<organism evidence="5 6">
    <name type="scientific">Saccharibacillus brassicae</name>
    <dbReference type="NCBI Taxonomy" id="2583377"/>
    <lineage>
        <taxon>Bacteria</taxon>
        <taxon>Bacillati</taxon>
        <taxon>Bacillota</taxon>
        <taxon>Bacilli</taxon>
        <taxon>Bacillales</taxon>
        <taxon>Paenibacillaceae</taxon>
        <taxon>Saccharibacillus</taxon>
    </lineage>
</organism>
<dbReference type="InterPro" id="IPR036388">
    <property type="entry name" value="WH-like_DNA-bd_sf"/>
</dbReference>
<dbReference type="InterPro" id="IPR008920">
    <property type="entry name" value="TF_FadR/GntR_C"/>
</dbReference>
<proteinExistence type="predicted"/>
<gene>
    <name evidence="5" type="ORF">FFV09_08830</name>
</gene>
<dbReference type="GO" id="GO:0003700">
    <property type="term" value="F:DNA-binding transcription factor activity"/>
    <property type="evidence" value="ECO:0007669"/>
    <property type="project" value="InterPro"/>
</dbReference>
<reference evidence="5 6" key="1">
    <citation type="submission" date="2019-06" db="EMBL/GenBank/DDBJ databases">
        <title>Saccharibacillus brassicae sp. nov., an endophytic bacterium isolated from Chinese cabbage seeds (Brassica pekinensis).</title>
        <authorList>
            <person name="Jiang L."/>
            <person name="Lee J."/>
            <person name="Kim S.W."/>
        </authorList>
    </citation>
    <scope>NUCLEOTIDE SEQUENCE [LARGE SCALE GENOMIC DNA]</scope>
    <source>
        <strain evidence="6">KCTC 43072 / ATSA2</strain>
    </source>
</reference>
<dbReference type="Pfam" id="PF07729">
    <property type="entry name" value="FCD"/>
    <property type="match status" value="1"/>
</dbReference>
<dbReference type="Gene3D" id="1.10.10.10">
    <property type="entry name" value="Winged helix-like DNA-binding domain superfamily/Winged helix DNA-binding domain"/>
    <property type="match status" value="1"/>
</dbReference>
<dbReference type="PROSITE" id="PS50949">
    <property type="entry name" value="HTH_GNTR"/>
    <property type="match status" value="1"/>
</dbReference>
<dbReference type="KEGG" id="saca:FFV09_08830"/>
<dbReference type="EMBL" id="CP041217">
    <property type="protein sequence ID" value="QDH20946.1"/>
    <property type="molecule type" value="Genomic_DNA"/>
</dbReference>
<feature type="domain" description="HTH gntR-type" evidence="4">
    <location>
        <begin position="1"/>
        <end position="68"/>
    </location>
</feature>
<keyword evidence="3" id="KW-0804">Transcription</keyword>
<dbReference type="Proteomes" id="UP000316968">
    <property type="component" value="Chromosome"/>
</dbReference>
<keyword evidence="6" id="KW-1185">Reference proteome</keyword>
<evidence type="ECO:0000256" key="2">
    <source>
        <dbReference type="ARBA" id="ARBA00023125"/>
    </source>
</evidence>
<dbReference type="SMART" id="SM00345">
    <property type="entry name" value="HTH_GNTR"/>
    <property type="match status" value="1"/>
</dbReference>
<sequence length="230" mass="26922">MTVKAEILRQLKHDILTLALKPGSRLGETALSERFRISRTPLRDVLKQLEREGYLDVYPKRGNLVSYIDLESVEQIIYLRVTLERDILRNLASRTRPLPPAGVLELGGILERQERIVRSGQDREDFLHWDDAFHQALFALEGRELLWDLIRQANVHYARYRRLHLLERSKMETLLGEHRLIFDSVVNRDAARIDELVQRHLHEDVNAAYLREHFAAYLKLPPLGEPEQPL</sequence>
<dbReference type="GO" id="GO:0003677">
    <property type="term" value="F:DNA binding"/>
    <property type="evidence" value="ECO:0007669"/>
    <property type="project" value="UniProtKB-KW"/>
</dbReference>
<dbReference type="Gene3D" id="1.20.120.530">
    <property type="entry name" value="GntR ligand-binding domain-like"/>
    <property type="match status" value="1"/>
</dbReference>
<keyword evidence="2" id="KW-0238">DNA-binding</keyword>
<name>A0A4Y6UWZ3_SACBS</name>
<dbReference type="PANTHER" id="PTHR43537">
    <property type="entry name" value="TRANSCRIPTIONAL REGULATOR, GNTR FAMILY"/>
    <property type="match status" value="1"/>
</dbReference>
<protein>
    <submittedName>
        <fullName evidence="5">GntR family transcriptional regulator</fullName>
    </submittedName>
</protein>
<dbReference type="InterPro" id="IPR036390">
    <property type="entry name" value="WH_DNA-bd_sf"/>
</dbReference>
<dbReference type="InterPro" id="IPR000524">
    <property type="entry name" value="Tscrpt_reg_HTH_GntR"/>
</dbReference>
<evidence type="ECO:0000313" key="5">
    <source>
        <dbReference type="EMBL" id="QDH20946.1"/>
    </source>
</evidence>
<evidence type="ECO:0000313" key="6">
    <source>
        <dbReference type="Proteomes" id="UP000316968"/>
    </source>
</evidence>
<evidence type="ECO:0000259" key="4">
    <source>
        <dbReference type="PROSITE" id="PS50949"/>
    </source>
</evidence>
<dbReference type="SUPFAM" id="SSF48008">
    <property type="entry name" value="GntR ligand-binding domain-like"/>
    <property type="match status" value="1"/>
</dbReference>
<accession>A0A4Y6UWZ3</accession>
<evidence type="ECO:0000256" key="1">
    <source>
        <dbReference type="ARBA" id="ARBA00023015"/>
    </source>
</evidence>
<evidence type="ECO:0000256" key="3">
    <source>
        <dbReference type="ARBA" id="ARBA00023163"/>
    </source>
</evidence>
<dbReference type="SUPFAM" id="SSF46785">
    <property type="entry name" value="Winged helix' DNA-binding domain"/>
    <property type="match status" value="1"/>
</dbReference>
<dbReference type="InterPro" id="IPR011711">
    <property type="entry name" value="GntR_C"/>
</dbReference>
<dbReference type="CDD" id="cd07377">
    <property type="entry name" value="WHTH_GntR"/>
    <property type="match status" value="1"/>
</dbReference>
<dbReference type="OrthoDB" id="574518at2"/>
<dbReference type="Pfam" id="PF00392">
    <property type="entry name" value="GntR"/>
    <property type="match status" value="1"/>
</dbReference>
<dbReference type="SMART" id="SM00895">
    <property type="entry name" value="FCD"/>
    <property type="match status" value="1"/>
</dbReference>
<dbReference type="RefSeq" id="WP_141447494.1">
    <property type="nucleotide sequence ID" value="NZ_CP041217.1"/>
</dbReference>
<keyword evidence="1" id="KW-0805">Transcription regulation</keyword>
<dbReference type="PANTHER" id="PTHR43537:SF45">
    <property type="entry name" value="GNTR FAMILY REGULATORY PROTEIN"/>
    <property type="match status" value="1"/>
</dbReference>
<dbReference type="AlphaFoldDB" id="A0A4Y6UWZ3"/>